<keyword evidence="3" id="KW-1185">Reference proteome</keyword>
<sequence length="255" mass="27935">MTPNQQSHHDFANFSHPPTPISAEVSPIRGYEQHLHNHNSNAISHNPDNSQIFLPPASQLPIGHVPNYLPPEASSPIVHVNMDLPNGDSTPVSLPSIHGLFEMAATEPTTLSEPSNSINTSIISPMQNSNSTMDHQLFPPNKVNLKNNYSLIDASDQLTPNHDNTDSSMDLSASAGNESYLIETKNRIENDHEKSIVFTTRVVENFAEEVPSHIPNPTSQDDNIANIVSSSEREEISLVEPALSHDEPEAANKHT</sequence>
<evidence type="ECO:0000313" key="2">
    <source>
        <dbReference type="EMBL" id="KAK9694748.1"/>
    </source>
</evidence>
<feature type="region of interest" description="Disordered" evidence="1">
    <location>
        <begin position="1"/>
        <end position="24"/>
    </location>
</feature>
<feature type="compositionally biased region" description="Basic and acidic residues" evidence="1">
    <location>
        <begin position="243"/>
        <end position="255"/>
    </location>
</feature>
<reference evidence="2 3" key="1">
    <citation type="submission" date="2023-04" db="EMBL/GenBank/DDBJ databases">
        <title>Genome of Basidiobolus ranarum AG-B5.</title>
        <authorList>
            <person name="Stajich J.E."/>
            <person name="Carter-House D."/>
            <person name="Gryganskyi A."/>
        </authorList>
    </citation>
    <scope>NUCLEOTIDE SEQUENCE [LARGE SCALE GENOMIC DNA]</scope>
    <source>
        <strain evidence="2 3">AG-B5</strain>
    </source>
</reference>
<feature type="compositionally biased region" description="Polar residues" evidence="1">
    <location>
        <begin position="38"/>
        <end position="52"/>
    </location>
</feature>
<organism evidence="2 3">
    <name type="scientific">Basidiobolus ranarum</name>
    <dbReference type="NCBI Taxonomy" id="34480"/>
    <lineage>
        <taxon>Eukaryota</taxon>
        <taxon>Fungi</taxon>
        <taxon>Fungi incertae sedis</taxon>
        <taxon>Zoopagomycota</taxon>
        <taxon>Entomophthoromycotina</taxon>
        <taxon>Basidiobolomycetes</taxon>
        <taxon>Basidiobolales</taxon>
        <taxon>Basidiobolaceae</taxon>
        <taxon>Basidiobolus</taxon>
    </lineage>
</organism>
<proteinExistence type="predicted"/>
<evidence type="ECO:0000313" key="3">
    <source>
        <dbReference type="Proteomes" id="UP001479436"/>
    </source>
</evidence>
<protein>
    <submittedName>
        <fullName evidence="2">Uncharacterized protein</fullName>
    </submittedName>
</protein>
<gene>
    <name evidence="2" type="ORF">K7432_013298</name>
</gene>
<dbReference type="Proteomes" id="UP001479436">
    <property type="component" value="Unassembled WGS sequence"/>
</dbReference>
<evidence type="ECO:0000256" key="1">
    <source>
        <dbReference type="SAM" id="MobiDB-lite"/>
    </source>
</evidence>
<accession>A0ABR2VRY7</accession>
<name>A0ABR2VRY7_9FUNG</name>
<comment type="caution">
    <text evidence="2">The sequence shown here is derived from an EMBL/GenBank/DDBJ whole genome shotgun (WGS) entry which is preliminary data.</text>
</comment>
<dbReference type="EMBL" id="JASJQH010008162">
    <property type="protein sequence ID" value="KAK9694748.1"/>
    <property type="molecule type" value="Genomic_DNA"/>
</dbReference>
<feature type="region of interest" description="Disordered" evidence="1">
    <location>
        <begin position="231"/>
        <end position="255"/>
    </location>
</feature>
<feature type="region of interest" description="Disordered" evidence="1">
    <location>
        <begin position="38"/>
        <end position="57"/>
    </location>
</feature>